<protein>
    <submittedName>
        <fullName evidence="1">Uncharacterized protein</fullName>
    </submittedName>
</protein>
<dbReference type="OrthoDB" id="7264945at2"/>
<organism evidence="1 2">
    <name type="scientific">Stackebrandtia nassauensis (strain DSM 44728 / CIP 108903 / NRRL B-16338 / NBRC 102104 / LLR-40K-21)</name>
    <dbReference type="NCBI Taxonomy" id="446470"/>
    <lineage>
        <taxon>Bacteria</taxon>
        <taxon>Bacillati</taxon>
        <taxon>Actinomycetota</taxon>
        <taxon>Actinomycetes</taxon>
        <taxon>Glycomycetales</taxon>
        <taxon>Glycomycetaceae</taxon>
        <taxon>Stackebrandtia</taxon>
    </lineage>
</organism>
<reference evidence="1 2" key="1">
    <citation type="journal article" date="2009" name="Stand. Genomic Sci.">
        <title>Complete genome sequence of Stackebrandtia nassauensis type strain (LLR-40K-21).</title>
        <authorList>
            <person name="Munk C."/>
            <person name="Lapidus A."/>
            <person name="Copeland A."/>
            <person name="Jando M."/>
            <person name="Mayilraj S."/>
            <person name="Glavina Del Rio T."/>
            <person name="Nolan M."/>
            <person name="Chen F."/>
            <person name="Lucas S."/>
            <person name="Tice H."/>
            <person name="Cheng J.F."/>
            <person name="Han C."/>
            <person name="Detter J.C."/>
            <person name="Bruce D."/>
            <person name="Goodwin L."/>
            <person name="Chain P."/>
            <person name="Pitluck S."/>
            <person name="Goker M."/>
            <person name="Ovchinikova G."/>
            <person name="Pati A."/>
            <person name="Ivanova N."/>
            <person name="Mavromatis K."/>
            <person name="Chen A."/>
            <person name="Palaniappan K."/>
            <person name="Land M."/>
            <person name="Hauser L."/>
            <person name="Chang Y.J."/>
            <person name="Jeffries C.D."/>
            <person name="Bristow J."/>
            <person name="Eisen J.A."/>
            <person name="Markowitz V."/>
            <person name="Hugenholtz P."/>
            <person name="Kyrpides N.C."/>
            <person name="Klenk H.P."/>
        </authorList>
    </citation>
    <scope>NUCLEOTIDE SEQUENCE [LARGE SCALE GENOMIC DNA]</scope>
    <source>
        <strain evidence="2">DSM 44728 / CIP 108903 / NRRL B-16338 / NBRC 102104 / LLR-40K-21</strain>
    </source>
</reference>
<accession>D3PVH7</accession>
<keyword evidence="2" id="KW-1185">Reference proteome</keyword>
<dbReference type="HOGENOM" id="CLU_1377396_0_0_11"/>
<sequence length="198" mass="22092">MDAAPSPKPHWEQFARLSPTDGMGIIWDSVLDGAHRDAAIRAHPVLAAVARACHDVSSDLGRTRLMAFAADLADSASGDASVDEQADPVIVTVVLEVARRHAATARLRRRVKRYLWLARHRQSTLASRRAKPRRLSRWTRHAAAVVWRHGIARHALEAANTAIINLPEPLRDRAAKRMLVTALSAWYRYLARRQETAP</sequence>
<proteinExistence type="predicted"/>
<dbReference type="AlphaFoldDB" id="D3PVH7"/>
<evidence type="ECO:0000313" key="1">
    <source>
        <dbReference type="EMBL" id="ADD43091.1"/>
    </source>
</evidence>
<dbReference type="STRING" id="446470.Snas_3427"/>
<dbReference type="RefSeq" id="WP_013018662.1">
    <property type="nucleotide sequence ID" value="NC_013947.1"/>
</dbReference>
<gene>
    <name evidence="1" type="ordered locus">Snas_3427</name>
</gene>
<evidence type="ECO:0000313" key="2">
    <source>
        <dbReference type="Proteomes" id="UP000000844"/>
    </source>
</evidence>
<name>D3PVH7_STANL</name>
<dbReference type="KEGG" id="sna:Snas_3427"/>
<dbReference type="Proteomes" id="UP000000844">
    <property type="component" value="Chromosome"/>
</dbReference>
<dbReference type="EMBL" id="CP001778">
    <property type="protein sequence ID" value="ADD43091.1"/>
    <property type="molecule type" value="Genomic_DNA"/>
</dbReference>